<organism evidence="1 3">
    <name type="scientific">Trichinella spiralis</name>
    <name type="common">Trichina worm</name>
    <dbReference type="NCBI Taxonomy" id="6334"/>
    <lineage>
        <taxon>Eukaryota</taxon>
        <taxon>Metazoa</taxon>
        <taxon>Ecdysozoa</taxon>
        <taxon>Nematoda</taxon>
        <taxon>Enoplea</taxon>
        <taxon>Dorylaimia</taxon>
        <taxon>Trichinellida</taxon>
        <taxon>Trichinellidae</taxon>
        <taxon>Trichinella</taxon>
    </lineage>
</organism>
<name>A0A0V1AVW6_TRISP</name>
<keyword evidence="3" id="KW-1185">Reference proteome</keyword>
<protein>
    <submittedName>
        <fullName evidence="1">Uncharacterized protein</fullName>
    </submittedName>
</protein>
<dbReference type="EMBL" id="JYDH01000189">
    <property type="protein sequence ID" value="KRY28846.1"/>
    <property type="molecule type" value="Genomic_DNA"/>
</dbReference>
<evidence type="ECO:0000313" key="1">
    <source>
        <dbReference type="EMBL" id="KRY28846.1"/>
    </source>
</evidence>
<gene>
    <name evidence="1" type="ORF">T01_2834</name>
    <name evidence="2" type="ORF">T01_5421</name>
</gene>
<dbReference type="OrthoDB" id="5922457at2759"/>
<evidence type="ECO:0000313" key="2">
    <source>
        <dbReference type="EMBL" id="KRY40396.1"/>
    </source>
</evidence>
<dbReference type="AlphaFoldDB" id="A0A0V1AVW6"/>
<sequence length="75" mass="8645">MERPEVIRLQQLKTTALRDEPPQCSQKTHHRHVWNHLFLSSALLYTPDSVTCYEHRACGVFVVPIFLAICSTPAR</sequence>
<dbReference type="Proteomes" id="UP000054776">
    <property type="component" value="Unassembled WGS sequence"/>
</dbReference>
<evidence type="ECO:0000313" key="3">
    <source>
        <dbReference type="Proteomes" id="UP000054776"/>
    </source>
</evidence>
<proteinExistence type="predicted"/>
<reference evidence="1 3" key="1">
    <citation type="submission" date="2015-01" db="EMBL/GenBank/DDBJ databases">
        <title>Evolution of Trichinella species and genotypes.</title>
        <authorList>
            <person name="Korhonen P.K."/>
            <person name="Edoardo P."/>
            <person name="Giuseppe L.R."/>
            <person name="Gasser R.B."/>
        </authorList>
    </citation>
    <scope>NUCLEOTIDE SEQUENCE [LARGE SCALE GENOMIC DNA]</scope>
    <source>
        <strain evidence="1">ISS3</strain>
    </source>
</reference>
<comment type="caution">
    <text evidence="1">The sequence shown here is derived from an EMBL/GenBank/DDBJ whole genome shotgun (WGS) entry which is preliminary data.</text>
</comment>
<accession>A0A0V1AVW6</accession>
<dbReference type="EMBL" id="JYDH01000012">
    <property type="protein sequence ID" value="KRY40396.1"/>
    <property type="molecule type" value="Genomic_DNA"/>
</dbReference>